<name>A0ABU3A2M0_9GAMM</name>
<dbReference type="EMBL" id="JAVRIF010000003">
    <property type="protein sequence ID" value="MDT0603343.1"/>
    <property type="molecule type" value="Genomic_DNA"/>
</dbReference>
<sequence>MRIKIALLTFCVTCLLNWQVQASVITNGDFQNCNFDHWQKDTDGSGDPGSTGDFSIMNNAGECQAKISIDYFNGATAFDANTLFTALDFTTSGDELRLSFDWSFTSFDINNDFSDFFFVSLNDGNGNLFGADGNAGFLISPSGISGAGTFTTALNSSFNNQTNWFLDFTVQAGFNQESYSSMLTIDNVSLTANSTEVPEPKSFAILLLALIALSLQRSRVANKGA</sequence>
<proteinExistence type="predicted"/>
<keyword evidence="1" id="KW-0732">Signal</keyword>
<dbReference type="Proteomes" id="UP001266357">
    <property type="component" value="Unassembled WGS sequence"/>
</dbReference>
<feature type="signal peptide" evidence="1">
    <location>
        <begin position="1"/>
        <end position="22"/>
    </location>
</feature>
<evidence type="ECO:0000256" key="1">
    <source>
        <dbReference type="SAM" id="SignalP"/>
    </source>
</evidence>
<evidence type="ECO:0000313" key="2">
    <source>
        <dbReference type="EMBL" id="MDT0603343.1"/>
    </source>
</evidence>
<accession>A0ABU3A2M0</accession>
<protein>
    <recommendedName>
        <fullName evidence="4">PEP-CTERM sorting domain-containing protein</fullName>
    </recommendedName>
</protein>
<gene>
    <name evidence="2" type="ORF">RM573_07020</name>
</gene>
<evidence type="ECO:0000313" key="3">
    <source>
        <dbReference type="Proteomes" id="UP001266357"/>
    </source>
</evidence>
<comment type="caution">
    <text evidence="2">The sequence shown here is derived from an EMBL/GenBank/DDBJ whole genome shotgun (WGS) entry which is preliminary data.</text>
</comment>
<feature type="chain" id="PRO_5046432635" description="PEP-CTERM sorting domain-containing protein" evidence="1">
    <location>
        <begin position="23"/>
        <end position="225"/>
    </location>
</feature>
<dbReference type="RefSeq" id="WP_311579343.1">
    <property type="nucleotide sequence ID" value="NZ_JAVRIF010000003.1"/>
</dbReference>
<organism evidence="2 3">
    <name type="scientific">Thalassotalea castellviae</name>
    <dbReference type="NCBI Taxonomy" id="3075612"/>
    <lineage>
        <taxon>Bacteria</taxon>
        <taxon>Pseudomonadati</taxon>
        <taxon>Pseudomonadota</taxon>
        <taxon>Gammaproteobacteria</taxon>
        <taxon>Alteromonadales</taxon>
        <taxon>Colwelliaceae</taxon>
        <taxon>Thalassotalea</taxon>
    </lineage>
</organism>
<evidence type="ECO:0008006" key="4">
    <source>
        <dbReference type="Google" id="ProtNLM"/>
    </source>
</evidence>
<keyword evidence="3" id="KW-1185">Reference proteome</keyword>
<reference evidence="2 3" key="1">
    <citation type="submission" date="2023-09" db="EMBL/GenBank/DDBJ databases">
        <authorList>
            <person name="Rey-Velasco X."/>
        </authorList>
    </citation>
    <scope>NUCLEOTIDE SEQUENCE [LARGE SCALE GENOMIC DNA]</scope>
    <source>
        <strain evidence="2 3">W431</strain>
    </source>
</reference>